<dbReference type="EMBL" id="HBNS01050425">
    <property type="protein sequence ID" value="CAE4651444.1"/>
    <property type="molecule type" value="Transcribed_RNA"/>
</dbReference>
<protein>
    <submittedName>
        <fullName evidence="3">Uncharacterized protein</fullName>
    </submittedName>
</protein>
<proteinExistence type="predicted"/>
<organism evidence="3">
    <name type="scientific">Ditylum brightwellii</name>
    <dbReference type="NCBI Taxonomy" id="49249"/>
    <lineage>
        <taxon>Eukaryota</taxon>
        <taxon>Sar</taxon>
        <taxon>Stramenopiles</taxon>
        <taxon>Ochrophyta</taxon>
        <taxon>Bacillariophyta</taxon>
        <taxon>Mediophyceae</taxon>
        <taxon>Lithodesmiophycidae</taxon>
        <taxon>Lithodesmiales</taxon>
        <taxon>Lithodesmiaceae</taxon>
        <taxon>Ditylum</taxon>
    </lineage>
</organism>
<evidence type="ECO:0000256" key="1">
    <source>
        <dbReference type="SAM" id="MobiDB-lite"/>
    </source>
</evidence>
<evidence type="ECO:0000313" key="3">
    <source>
        <dbReference type="EMBL" id="CAE4651444.1"/>
    </source>
</evidence>
<keyword evidence="2" id="KW-0472">Membrane</keyword>
<sequence>MSRAFSPPDTLSKENIRQIADVRRDIWTNGFYGLFVGAASGYLIHSASKFIHNRMSDSAKLKLHAPGDIPIKFSRNTAFLCVMVGGAVGSFTMATAAGKNSVHNLHDIYEVGKTPAGTEYQKSLQRAQMREEEIKERERRRLLRRASVQKRLEEGHALSDSHGGHWVENTENNVTTSADK</sequence>
<feature type="transmembrane region" description="Helical" evidence="2">
    <location>
        <begin position="26"/>
        <end position="45"/>
    </location>
</feature>
<dbReference type="AlphaFoldDB" id="A0A6U3XAB7"/>
<feature type="compositionally biased region" description="Polar residues" evidence="1">
    <location>
        <begin position="169"/>
        <end position="180"/>
    </location>
</feature>
<feature type="region of interest" description="Disordered" evidence="1">
    <location>
        <begin position="153"/>
        <end position="180"/>
    </location>
</feature>
<name>A0A6U3XAB7_9STRA</name>
<gene>
    <name evidence="3" type="ORF">DBRI00130_LOCUS37921</name>
</gene>
<keyword evidence="2" id="KW-0812">Transmembrane</keyword>
<reference evidence="3" key="1">
    <citation type="submission" date="2021-01" db="EMBL/GenBank/DDBJ databases">
        <authorList>
            <person name="Corre E."/>
            <person name="Pelletier E."/>
            <person name="Niang G."/>
            <person name="Scheremetjew M."/>
            <person name="Finn R."/>
            <person name="Kale V."/>
            <person name="Holt S."/>
            <person name="Cochrane G."/>
            <person name="Meng A."/>
            <person name="Brown T."/>
            <person name="Cohen L."/>
        </authorList>
    </citation>
    <scope>NUCLEOTIDE SEQUENCE</scope>
    <source>
        <strain evidence="3">GSO104</strain>
    </source>
</reference>
<evidence type="ECO:0000256" key="2">
    <source>
        <dbReference type="SAM" id="Phobius"/>
    </source>
</evidence>
<accession>A0A6U3XAB7</accession>
<keyword evidence="2" id="KW-1133">Transmembrane helix</keyword>
<feature type="compositionally biased region" description="Basic and acidic residues" evidence="1">
    <location>
        <begin position="153"/>
        <end position="165"/>
    </location>
</feature>